<dbReference type="PANTHER" id="PTHR14299">
    <property type="entry name" value="PHORBOL-12-MYRISTATE-13-ACETATE-INDUCED PROTEIN 1"/>
    <property type="match status" value="1"/>
</dbReference>
<dbReference type="Proteomes" id="UP000694564">
    <property type="component" value="Chromosome 2"/>
</dbReference>
<protein>
    <recommendedName>
        <fullName evidence="3">Phorbol-12-myristate-13-acetate-induced protein 1</fullName>
    </recommendedName>
</protein>
<dbReference type="Pfam" id="PF15150">
    <property type="entry name" value="PMAIP1"/>
    <property type="match status" value="1"/>
</dbReference>
<keyword evidence="2" id="KW-1185">Reference proteome</keyword>
<name>A0A8D2CSZ9_SCIVU</name>
<dbReference type="AlphaFoldDB" id="A0A8D2CSZ9"/>
<proteinExistence type="predicted"/>
<dbReference type="GO" id="GO:0001836">
    <property type="term" value="P:release of cytochrome c from mitochondria"/>
    <property type="evidence" value="ECO:0007669"/>
    <property type="project" value="InterPro"/>
</dbReference>
<dbReference type="GO" id="GO:0043065">
    <property type="term" value="P:positive regulation of apoptotic process"/>
    <property type="evidence" value="ECO:0007669"/>
    <property type="project" value="InterPro"/>
</dbReference>
<reference evidence="1" key="1">
    <citation type="submission" date="2025-08" db="UniProtKB">
        <authorList>
            <consortium name="Ensembl"/>
        </authorList>
    </citation>
    <scope>IDENTIFICATION</scope>
</reference>
<dbReference type="GeneTree" id="ENSGT01040000240632"/>
<accession>A0A8D2CSZ9</accession>
<dbReference type="InterPro" id="IPR024140">
    <property type="entry name" value="Noxa"/>
</dbReference>
<dbReference type="GO" id="GO:0006974">
    <property type="term" value="P:DNA damage response"/>
    <property type="evidence" value="ECO:0007669"/>
    <property type="project" value="InterPro"/>
</dbReference>
<dbReference type="Ensembl" id="ENSSVLT00005015946.1">
    <property type="protein sequence ID" value="ENSSVLP00005014405.1"/>
    <property type="gene ID" value="ENSSVLG00005011480.1"/>
</dbReference>
<dbReference type="PANTHER" id="PTHR14299:SF0">
    <property type="entry name" value="PHORBOL-12-MYRISTATE-13-ACETATE-INDUCED PROTEIN 1"/>
    <property type="match status" value="1"/>
</dbReference>
<dbReference type="GO" id="GO:0005739">
    <property type="term" value="C:mitochondrion"/>
    <property type="evidence" value="ECO:0007669"/>
    <property type="project" value="TreeGrafter"/>
</dbReference>
<reference evidence="1" key="2">
    <citation type="submission" date="2025-09" db="UniProtKB">
        <authorList>
            <consortium name="Ensembl"/>
        </authorList>
    </citation>
    <scope>IDENTIFICATION</scope>
</reference>
<evidence type="ECO:0000313" key="2">
    <source>
        <dbReference type="Proteomes" id="UP000694564"/>
    </source>
</evidence>
<sequence length="50" mass="5612">MNGYRLAPKPASGSVEVEVESVIQLRRFGDKLNFCQKLLDLISKLFSLVT</sequence>
<evidence type="ECO:0000313" key="1">
    <source>
        <dbReference type="Ensembl" id="ENSSVLP00005014405.1"/>
    </source>
</evidence>
<evidence type="ECO:0008006" key="3">
    <source>
        <dbReference type="Google" id="ProtNLM"/>
    </source>
</evidence>
<organism evidence="1 2">
    <name type="scientific">Sciurus vulgaris</name>
    <name type="common">Eurasian red squirrel</name>
    <dbReference type="NCBI Taxonomy" id="55149"/>
    <lineage>
        <taxon>Eukaryota</taxon>
        <taxon>Metazoa</taxon>
        <taxon>Chordata</taxon>
        <taxon>Craniata</taxon>
        <taxon>Vertebrata</taxon>
        <taxon>Euteleostomi</taxon>
        <taxon>Mammalia</taxon>
        <taxon>Eutheria</taxon>
        <taxon>Euarchontoglires</taxon>
        <taxon>Glires</taxon>
        <taxon>Rodentia</taxon>
        <taxon>Sciuromorpha</taxon>
        <taxon>Sciuridae</taxon>
        <taxon>Sciurinae</taxon>
        <taxon>Sciurini</taxon>
        <taxon>Sciurus</taxon>
    </lineage>
</organism>